<feature type="region of interest" description="Disordered" evidence="1">
    <location>
        <begin position="1"/>
        <end position="22"/>
    </location>
</feature>
<evidence type="ECO:0000256" key="1">
    <source>
        <dbReference type="SAM" id="MobiDB-lite"/>
    </source>
</evidence>
<comment type="caution">
    <text evidence="2">The sequence shown here is derived from an EMBL/GenBank/DDBJ whole genome shotgun (WGS) entry which is preliminary data.</text>
</comment>
<proteinExistence type="predicted"/>
<protein>
    <submittedName>
        <fullName evidence="2">Uncharacterized protein</fullName>
    </submittedName>
</protein>
<dbReference type="Proteomes" id="UP001160148">
    <property type="component" value="Unassembled WGS sequence"/>
</dbReference>
<sequence>MDNKHISNTTEASTEGILNNCTEPNVSRATYNLSKRVKPFDDVVNNIKAENDSLFHNESSDSEDSDSITSIDNKNEKQQDQMCELASTSYEKDVNVSESYSQELTDKKLVDSKCYL</sequence>
<evidence type="ECO:0000313" key="2">
    <source>
        <dbReference type="EMBL" id="CAI6371259.1"/>
    </source>
</evidence>
<accession>A0AAV0XUC2</accession>
<feature type="region of interest" description="Disordered" evidence="1">
    <location>
        <begin position="51"/>
        <end position="88"/>
    </location>
</feature>
<dbReference type="EMBL" id="CARXXK010000871">
    <property type="protein sequence ID" value="CAI6371259.1"/>
    <property type="molecule type" value="Genomic_DNA"/>
</dbReference>
<organism evidence="2 3">
    <name type="scientific">Macrosiphum euphorbiae</name>
    <name type="common">potato aphid</name>
    <dbReference type="NCBI Taxonomy" id="13131"/>
    <lineage>
        <taxon>Eukaryota</taxon>
        <taxon>Metazoa</taxon>
        <taxon>Ecdysozoa</taxon>
        <taxon>Arthropoda</taxon>
        <taxon>Hexapoda</taxon>
        <taxon>Insecta</taxon>
        <taxon>Pterygota</taxon>
        <taxon>Neoptera</taxon>
        <taxon>Paraneoptera</taxon>
        <taxon>Hemiptera</taxon>
        <taxon>Sternorrhyncha</taxon>
        <taxon>Aphidomorpha</taxon>
        <taxon>Aphidoidea</taxon>
        <taxon>Aphididae</taxon>
        <taxon>Macrosiphini</taxon>
        <taxon>Macrosiphum</taxon>
    </lineage>
</organism>
<reference evidence="2 3" key="1">
    <citation type="submission" date="2023-01" db="EMBL/GenBank/DDBJ databases">
        <authorList>
            <person name="Whitehead M."/>
        </authorList>
    </citation>
    <scope>NUCLEOTIDE SEQUENCE [LARGE SCALE GENOMIC DNA]</scope>
</reference>
<dbReference type="AlphaFoldDB" id="A0AAV0XUC2"/>
<name>A0AAV0XUC2_9HEMI</name>
<keyword evidence="3" id="KW-1185">Reference proteome</keyword>
<evidence type="ECO:0000313" key="3">
    <source>
        <dbReference type="Proteomes" id="UP001160148"/>
    </source>
</evidence>
<gene>
    <name evidence="2" type="ORF">MEUPH1_LOCUS25287</name>
</gene>